<dbReference type="AlphaFoldDB" id="A0AAD7YEL0"/>
<evidence type="ECO:0000313" key="2">
    <source>
        <dbReference type="EMBL" id="KAJ8712098.1"/>
    </source>
</evidence>
<name>A0AAD7YEL0_MYTSE</name>
<comment type="caution">
    <text evidence="2">The sequence shown here is derived from an EMBL/GenBank/DDBJ whole genome shotgun (WGS) entry which is preliminary data.</text>
</comment>
<feature type="compositionally biased region" description="Acidic residues" evidence="1">
    <location>
        <begin position="44"/>
        <end position="55"/>
    </location>
</feature>
<sequence length="150" mass="17197">MYSDEYDDTYDSDGVTPTADVTEDARRPFVTPRALRTNDKRETEEESDDEPEQEEAVPSNSRSKMDFCVNPEEVRARREASYQARRGRGGQNRPPPQPRNMDVTGKPKGQGQEKDVLHNRDKKEKTKSARANHNRRSGAQWKRSQGMMPS</sequence>
<evidence type="ECO:0000313" key="3">
    <source>
        <dbReference type="Proteomes" id="UP001231518"/>
    </source>
</evidence>
<dbReference type="Proteomes" id="UP001231518">
    <property type="component" value="Chromosome 17"/>
</dbReference>
<feature type="compositionally biased region" description="Acidic residues" evidence="1">
    <location>
        <begin position="1"/>
        <end position="11"/>
    </location>
</feature>
<feature type="compositionally biased region" description="Basic and acidic residues" evidence="1">
    <location>
        <begin position="111"/>
        <end position="127"/>
    </location>
</feature>
<evidence type="ECO:0000256" key="1">
    <source>
        <dbReference type="SAM" id="MobiDB-lite"/>
    </source>
</evidence>
<feature type="region of interest" description="Disordered" evidence="1">
    <location>
        <begin position="1"/>
        <end position="150"/>
    </location>
</feature>
<organism evidence="2 3">
    <name type="scientific">Mythimna separata</name>
    <name type="common">Oriental armyworm</name>
    <name type="synonym">Pseudaletia separata</name>
    <dbReference type="NCBI Taxonomy" id="271217"/>
    <lineage>
        <taxon>Eukaryota</taxon>
        <taxon>Metazoa</taxon>
        <taxon>Ecdysozoa</taxon>
        <taxon>Arthropoda</taxon>
        <taxon>Hexapoda</taxon>
        <taxon>Insecta</taxon>
        <taxon>Pterygota</taxon>
        <taxon>Neoptera</taxon>
        <taxon>Endopterygota</taxon>
        <taxon>Lepidoptera</taxon>
        <taxon>Glossata</taxon>
        <taxon>Ditrysia</taxon>
        <taxon>Noctuoidea</taxon>
        <taxon>Noctuidae</taxon>
        <taxon>Noctuinae</taxon>
        <taxon>Hadenini</taxon>
        <taxon>Mythimna</taxon>
    </lineage>
</organism>
<protein>
    <submittedName>
        <fullName evidence="2">Uncharacterized protein</fullName>
    </submittedName>
</protein>
<keyword evidence="3" id="KW-1185">Reference proteome</keyword>
<dbReference type="EMBL" id="JARGEI010000021">
    <property type="protein sequence ID" value="KAJ8712098.1"/>
    <property type="molecule type" value="Genomic_DNA"/>
</dbReference>
<reference evidence="2" key="1">
    <citation type="submission" date="2023-03" db="EMBL/GenBank/DDBJ databases">
        <title>Chromosome-level genomes of two armyworms, Mythimna separata and Mythimna loreyi, provide insights into the biosynthesis and reception of sex pheromones.</title>
        <authorList>
            <person name="Zhao H."/>
        </authorList>
    </citation>
    <scope>NUCLEOTIDE SEQUENCE</scope>
    <source>
        <strain evidence="2">BeijingLab</strain>
        <tissue evidence="2">Pupa</tissue>
    </source>
</reference>
<accession>A0AAD7YEL0</accession>
<proteinExistence type="predicted"/>
<gene>
    <name evidence="2" type="ORF">PYW07_004940</name>
</gene>